<accession>A0A2T3NWW8</accession>
<keyword evidence="1" id="KW-0732">Signal</keyword>
<proteinExistence type="predicted"/>
<dbReference type="OrthoDB" id="8476759at2"/>
<reference evidence="3 4" key="1">
    <citation type="submission" date="2018-01" db="EMBL/GenBank/DDBJ databases">
        <title>Whole genome sequencing of Histamine producing bacteria.</title>
        <authorList>
            <person name="Butler K."/>
        </authorList>
    </citation>
    <scope>NUCLEOTIDE SEQUENCE [LARGE SCALE GENOMIC DNA]</scope>
    <source>
        <strain evidence="3 4">DSM 100436</strain>
    </source>
</reference>
<gene>
    <name evidence="3" type="ORF">C9I98_08020</name>
</gene>
<evidence type="ECO:0000259" key="2">
    <source>
        <dbReference type="Pfam" id="PF12146"/>
    </source>
</evidence>
<dbReference type="SUPFAM" id="SSF53474">
    <property type="entry name" value="alpha/beta-Hydrolases"/>
    <property type="match status" value="1"/>
</dbReference>
<dbReference type="Gene3D" id="3.40.50.1820">
    <property type="entry name" value="alpha/beta hydrolase"/>
    <property type="match status" value="1"/>
</dbReference>
<dbReference type="GO" id="GO:0016787">
    <property type="term" value="F:hydrolase activity"/>
    <property type="evidence" value="ECO:0007669"/>
    <property type="project" value="UniProtKB-KW"/>
</dbReference>
<dbReference type="PROSITE" id="PS51257">
    <property type="entry name" value="PROKAR_LIPOPROTEIN"/>
    <property type="match status" value="1"/>
</dbReference>
<comment type="caution">
    <text evidence="3">The sequence shown here is derived from an EMBL/GenBank/DDBJ whole genome shotgun (WGS) entry which is preliminary data.</text>
</comment>
<dbReference type="InterPro" id="IPR029058">
    <property type="entry name" value="AB_hydrolase_fold"/>
</dbReference>
<evidence type="ECO:0000313" key="3">
    <source>
        <dbReference type="EMBL" id="PSW20774.1"/>
    </source>
</evidence>
<feature type="signal peptide" evidence="1">
    <location>
        <begin position="1"/>
        <end position="20"/>
    </location>
</feature>
<protein>
    <submittedName>
        <fullName evidence="3">Alpha/beta hydrolase</fullName>
    </submittedName>
</protein>
<organism evidence="3 4">
    <name type="scientific">Photobacterium sanctipauli</name>
    <dbReference type="NCBI Taxonomy" id="1342794"/>
    <lineage>
        <taxon>Bacteria</taxon>
        <taxon>Pseudomonadati</taxon>
        <taxon>Pseudomonadota</taxon>
        <taxon>Gammaproteobacteria</taxon>
        <taxon>Vibrionales</taxon>
        <taxon>Vibrionaceae</taxon>
        <taxon>Photobacterium</taxon>
    </lineage>
</organism>
<dbReference type="Proteomes" id="UP000241771">
    <property type="component" value="Unassembled WGS sequence"/>
</dbReference>
<dbReference type="Pfam" id="PF12146">
    <property type="entry name" value="Hydrolase_4"/>
    <property type="match status" value="1"/>
</dbReference>
<dbReference type="AlphaFoldDB" id="A0A2T3NWW8"/>
<dbReference type="InterPro" id="IPR022742">
    <property type="entry name" value="Hydrolase_4"/>
</dbReference>
<dbReference type="EMBL" id="PYMA01000003">
    <property type="protein sequence ID" value="PSW20774.1"/>
    <property type="molecule type" value="Genomic_DNA"/>
</dbReference>
<evidence type="ECO:0000313" key="4">
    <source>
        <dbReference type="Proteomes" id="UP000241771"/>
    </source>
</evidence>
<name>A0A2T3NWW8_9GAMM</name>
<feature type="domain" description="Serine aminopeptidase S33" evidence="2">
    <location>
        <begin position="96"/>
        <end position="287"/>
    </location>
</feature>
<dbReference type="RefSeq" id="WP_051902089.1">
    <property type="nucleotide sequence ID" value="NZ_JGVO01000270.1"/>
</dbReference>
<keyword evidence="4" id="KW-1185">Reference proteome</keyword>
<evidence type="ECO:0000256" key="1">
    <source>
        <dbReference type="SAM" id="SignalP"/>
    </source>
</evidence>
<keyword evidence="3" id="KW-0378">Hydrolase</keyword>
<feature type="chain" id="PRO_5015704637" evidence="1">
    <location>
        <begin position="21"/>
        <end position="404"/>
    </location>
</feature>
<sequence>MNPIKPFFSFKTTLCGLALASAALVGCQSTVEHPMFEPSGSTHITNYQSFSDYVEQTEQQLAEHRVFLTDNHQQEIKANLPFEVKPKAASSDEQGQPSKGILLIHGLGDSPWSFVDVSQSLADRGFLVRTVLLNGHGTRPADMINADHEDWQALVDKQVQLLEQEVDEVYLGGFSTGGNLAYLHAADNQDIAGLMLFSPGFQSNEPMAFMTPLLSTVKTWLRPNSASGVTNYARYSAMPTNGFAQYYHTSKATMEDLEQRQFDRPTFMVLTEHDSVLDTRLIREVFQNRFTHPDNKLMWFGTSPEPAEDKVVFVNSRVPELRVSNMSHMGVLYAPDNPYYGINGSEIICRNGQESEAAEDHCRAGGEVWFSAWDHREADKVHARLTFNPRYDQMITTLSDVFQL</sequence>